<evidence type="ECO:0000256" key="8">
    <source>
        <dbReference type="SAM" id="Phobius"/>
    </source>
</evidence>
<feature type="transmembrane region" description="Helical" evidence="8">
    <location>
        <begin position="90"/>
        <end position="110"/>
    </location>
</feature>
<keyword evidence="5 8" id="KW-0812">Transmembrane</keyword>
<evidence type="ECO:0000313" key="9">
    <source>
        <dbReference type="EMBL" id="MBC5786562.1"/>
    </source>
</evidence>
<feature type="transmembrane region" description="Helical" evidence="8">
    <location>
        <begin position="20"/>
        <end position="43"/>
    </location>
</feature>
<evidence type="ECO:0000256" key="2">
    <source>
        <dbReference type="ARBA" id="ARBA00005540"/>
    </source>
</evidence>
<feature type="transmembrane region" description="Helical" evidence="8">
    <location>
        <begin position="55"/>
        <end position="78"/>
    </location>
</feature>
<dbReference type="PANTHER" id="PTHR38438">
    <property type="entry name" value="RIBOFLAVIN TRANSPORTER RIBU"/>
    <property type="match status" value="1"/>
</dbReference>
<keyword evidence="3" id="KW-0813">Transport</keyword>
<comment type="subcellular location">
    <subcellularLocation>
        <location evidence="1">Cell membrane</location>
        <topology evidence="1">Multi-pass membrane protein</topology>
    </subcellularLocation>
</comment>
<feature type="transmembrane region" description="Helical" evidence="8">
    <location>
        <begin position="160"/>
        <end position="180"/>
    </location>
</feature>
<keyword evidence="4" id="KW-1003">Cell membrane</keyword>
<comment type="caution">
    <text evidence="9">The sequence shown here is derived from an EMBL/GenBank/DDBJ whole genome shotgun (WGS) entry which is preliminary data.</text>
</comment>
<sequence>MSTKSSIQNHSSSKLNVRKLVLLAVFSAMAFILVLVVNIPIVPGVEFLKYEPKDVIITIGAFLFGPLESILMSVVVSFIEMVTISTTGPIGMIMNIVSTVGFATIAGLIYRKNHTMKGAVAGLICGVASMTILMLLWNYLITPLYMGVPRETVVQMLMPAFLPFNLIKGAINAAFTMILYKPIVTALRKTGLVGESASMSKTSSNHSKQIWSIIISVFVLATVALILLVMNHVI</sequence>
<evidence type="ECO:0000256" key="6">
    <source>
        <dbReference type="ARBA" id="ARBA00022989"/>
    </source>
</evidence>
<keyword evidence="10" id="KW-1185">Reference proteome</keyword>
<keyword evidence="7 8" id="KW-0472">Membrane</keyword>
<proteinExistence type="inferred from homology"/>
<evidence type="ECO:0000256" key="3">
    <source>
        <dbReference type="ARBA" id="ARBA00022448"/>
    </source>
</evidence>
<evidence type="ECO:0000256" key="5">
    <source>
        <dbReference type="ARBA" id="ARBA00022692"/>
    </source>
</evidence>
<dbReference type="Gene3D" id="1.10.1760.20">
    <property type="match status" value="1"/>
</dbReference>
<evidence type="ECO:0000256" key="4">
    <source>
        <dbReference type="ARBA" id="ARBA00022475"/>
    </source>
</evidence>
<dbReference type="Pfam" id="PF12822">
    <property type="entry name" value="ECF_trnsprt"/>
    <property type="match status" value="1"/>
</dbReference>
<gene>
    <name evidence="9" type="ORF">H8Z77_00785</name>
</gene>
<protein>
    <submittedName>
        <fullName evidence="9">ECF transporter S component</fullName>
    </submittedName>
</protein>
<reference evidence="9 10" key="1">
    <citation type="submission" date="2020-08" db="EMBL/GenBank/DDBJ databases">
        <title>Genome public.</title>
        <authorList>
            <person name="Liu C."/>
            <person name="Sun Q."/>
        </authorList>
    </citation>
    <scope>NUCLEOTIDE SEQUENCE [LARGE SCALE GENOMIC DNA]</scope>
    <source>
        <strain evidence="9 10">NSJ-27</strain>
    </source>
</reference>
<evidence type="ECO:0000256" key="1">
    <source>
        <dbReference type="ARBA" id="ARBA00004651"/>
    </source>
</evidence>
<dbReference type="RefSeq" id="WP_069988188.1">
    <property type="nucleotide sequence ID" value="NZ_JACOQK010000001.1"/>
</dbReference>
<evidence type="ECO:0000313" key="10">
    <source>
        <dbReference type="Proteomes" id="UP000649151"/>
    </source>
</evidence>
<dbReference type="PANTHER" id="PTHR38438:SF1">
    <property type="entry name" value="RIBOFLAVIN TRANSPORTER RIBU"/>
    <property type="match status" value="1"/>
</dbReference>
<dbReference type="Proteomes" id="UP000649151">
    <property type="component" value="Unassembled WGS sequence"/>
</dbReference>
<name>A0ABR7IN62_9CLOT</name>
<evidence type="ECO:0000256" key="7">
    <source>
        <dbReference type="ARBA" id="ARBA00023136"/>
    </source>
</evidence>
<keyword evidence="6 8" id="KW-1133">Transmembrane helix</keyword>
<dbReference type="InterPro" id="IPR025720">
    <property type="entry name" value="RibU"/>
</dbReference>
<feature type="transmembrane region" description="Helical" evidence="8">
    <location>
        <begin position="119"/>
        <end position="140"/>
    </location>
</feature>
<dbReference type="InterPro" id="IPR024529">
    <property type="entry name" value="ECF_trnsprt_substrate-spec"/>
</dbReference>
<comment type="similarity">
    <text evidence="2">Belongs to the prokaryotic riboflavin transporter (P-RFT) (TC 2.A.87) family.</text>
</comment>
<dbReference type="EMBL" id="JACOQK010000001">
    <property type="protein sequence ID" value="MBC5786562.1"/>
    <property type="molecule type" value="Genomic_DNA"/>
</dbReference>
<feature type="transmembrane region" description="Helical" evidence="8">
    <location>
        <begin position="210"/>
        <end position="230"/>
    </location>
</feature>
<accession>A0ABR7IN62</accession>
<organism evidence="9 10">
    <name type="scientific">Clostridium facile</name>
    <dbReference type="NCBI Taxonomy" id="2763035"/>
    <lineage>
        <taxon>Bacteria</taxon>
        <taxon>Bacillati</taxon>
        <taxon>Bacillota</taxon>
        <taxon>Clostridia</taxon>
        <taxon>Eubacteriales</taxon>
        <taxon>Clostridiaceae</taxon>
        <taxon>Clostridium</taxon>
    </lineage>
</organism>